<sequence length="135" mass="14352">MPVLEMIRTYPADITLDRDLMADTVSALIECAQACTACADACLSEPDLAMLGKCVRTNLDCADICDTTAKVLSRHTGYDAGLSVAQLRSCIVACDTCADECAEHAGHHAHCQLCADSCRTCSAACERLMDAMITT</sequence>
<dbReference type="Gene3D" id="1.20.1270.360">
    <property type="match status" value="1"/>
</dbReference>
<dbReference type="InterPro" id="IPR005560">
    <property type="entry name" value="Csp_YhjQ"/>
</dbReference>
<dbReference type="Pfam" id="PF03860">
    <property type="entry name" value="Csp"/>
    <property type="match status" value="1"/>
</dbReference>
<evidence type="ECO:0000313" key="2">
    <source>
        <dbReference type="Proteomes" id="UP000272400"/>
    </source>
</evidence>
<evidence type="ECO:0000313" key="1">
    <source>
        <dbReference type="EMBL" id="ROO87282.1"/>
    </source>
</evidence>
<dbReference type="AlphaFoldDB" id="A0A3N1D195"/>
<dbReference type="PANTHER" id="PTHR37310:SF1">
    <property type="entry name" value="CYTOPLASMIC PROTEIN"/>
    <property type="match status" value="1"/>
</dbReference>
<dbReference type="PANTHER" id="PTHR37310">
    <property type="entry name" value="CYTOPLASMIC PROTEIN-RELATED"/>
    <property type="match status" value="1"/>
</dbReference>
<dbReference type="RefSeq" id="WP_123666582.1">
    <property type="nucleotide sequence ID" value="NZ_RJKE01000001.1"/>
</dbReference>
<accession>A0A3N1D195</accession>
<dbReference type="CDD" id="cd08026">
    <property type="entry name" value="DUF326"/>
    <property type="match status" value="1"/>
</dbReference>
<dbReference type="OrthoDB" id="5396211at2"/>
<gene>
    <name evidence="1" type="ORF">EDD29_4877</name>
</gene>
<keyword evidence="2" id="KW-1185">Reference proteome</keyword>
<dbReference type="InterPro" id="IPR044543">
    <property type="entry name" value="YHJQ-like"/>
</dbReference>
<dbReference type="EMBL" id="RJKE01000001">
    <property type="protein sequence ID" value="ROO87282.1"/>
    <property type="molecule type" value="Genomic_DNA"/>
</dbReference>
<evidence type="ECO:0008006" key="3">
    <source>
        <dbReference type="Google" id="ProtNLM"/>
    </source>
</evidence>
<reference evidence="1 2" key="1">
    <citation type="submission" date="2018-11" db="EMBL/GenBank/DDBJ databases">
        <title>Sequencing the genomes of 1000 actinobacteria strains.</title>
        <authorList>
            <person name="Klenk H.-P."/>
        </authorList>
    </citation>
    <scope>NUCLEOTIDE SEQUENCE [LARGE SCALE GENOMIC DNA]</scope>
    <source>
        <strain evidence="1 2">DSM 44254</strain>
    </source>
</reference>
<dbReference type="Proteomes" id="UP000272400">
    <property type="component" value="Unassembled WGS sequence"/>
</dbReference>
<comment type="caution">
    <text evidence="1">The sequence shown here is derived from an EMBL/GenBank/DDBJ whole genome shotgun (WGS) entry which is preliminary data.</text>
</comment>
<organism evidence="1 2">
    <name type="scientific">Actinocorallia herbida</name>
    <dbReference type="NCBI Taxonomy" id="58109"/>
    <lineage>
        <taxon>Bacteria</taxon>
        <taxon>Bacillati</taxon>
        <taxon>Actinomycetota</taxon>
        <taxon>Actinomycetes</taxon>
        <taxon>Streptosporangiales</taxon>
        <taxon>Thermomonosporaceae</taxon>
        <taxon>Actinocorallia</taxon>
    </lineage>
</organism>
<protein>
    <recommendedName>
        <fullName evidence="3">Four-helix bundle copper-binding protein</fullName>
    </recommendedName>
</protein>
<proteinExistence type="predicted"/>
<name>A0A3N1D195_9ACTN</name>